<feature type="region of interest" description="Disordered" evidence="1">
    <location>
        <begin position="209"/>
        <end position="238"/>
    </location>
</feature>
<organism evidence="2 3">
    <name type="scientific">Wallemia ichthyophaga</name>
    <dbReference type="NCBI Taxonomy" id="245174"/>
    <lineage>
        <taxon>Eukaryota</taxon>
        <taxon>Fungi</taxon>
        <taxon>Dikarya</taxon>
        <taxon>Basidiomycota</taxon>
        <taxon>Wallemiomycotina</taxon>
        <taxon>Wallemiomycetes</taxon>
        <taxon>Wallemiales</taxon>
        <taxon>Wallemiaceae</taxon>
        <taxon>Wallemia</taxon>
    </lineage>
</organism>
<feature type="region of interest" description="Disordered" evidence="1">
    <location>
        <begin position="154"/>
        <end position="183"/>
    </location>
</feature>
<dbReference type="AlphaFoldDB" id="A0A4T0GMH3"/>
<name>A0A4T0GMH3_WALIC</name>
<proteinExistence type="predicted"/>
<protein>
    <submittedName>
        <fullName evidence="2">Uncharacterized protein</fullName>
    </submittedName>
</protein>
<sequence length="333" mass="35568">MLKPRPKLPHTKSTVKAFKPHLSLGSSMRRRDADITLSSVPQTPSSRPFDPRQLLGHTPTSPKLLAALGRLATAIDTAFPKVEAHEHNVWFRYVDLGLSLGFRPVDGYVPAEGAEVDDLDMSKLELAEVTLYNSHKLQQDPAFPFLPLVIPPPRSASQATTPAVSRSNSVSSNASGRSYVSMDSKWPAPPSLTPVSSLGSSGFAGGLTSGLAGMSTLDSDRPSTPGTPGTPGGALPRGSVELTETAMLQNFIKTLGDPEESLEEPTPSNSIVHAPRTQIVKVWPKVAIKAQFAAPPGSDMARQFDSRWLTVSISDADGFDEDPPAKEIVGEME</sequence>
<evidence type="ECO:0000313" key="2">
    <source>
        <dbReference type="EMBL" id="TIB15064.1"/>
    </source>
</evidence>
<evidence type="ECO:0000256" key="1">
    <source>
        <dbReference type="SAM" id="MobiDB-lite"/>
    </source>
</evidence>
<reference evidence="2 3" key="1">
    <citation type="submission" date="2019-03" db="EMBL/GenBank/DDBJ databases">
        <title>Sequencing 23 genomes of Wallemia ichthyophaga.</title>
        <authorList>
            <person name="Gostincar C."/>
        </authorList>
    </citation>
    <scope>NUCLEOTIDE SEQUENCE [LARGE SCALE GENOMIC DNA]</scope>
    <source>
        <strain evidence="2 3">EXF-8621</strain>
    </source>
</reference>
<dbReference type="OrthoDB" id="2224399at2759"/>
<dbReference type="EMBL" id="SPOF01000008">
    <property type="protein sequence ID" value="TIB15064.1"/>
    <property type="molecule type" value="Genomic_DNA"/>
</dbReference>
<evidence type="ECO:0000313" key="3">
    <source>
        <dbReference type="Proteomes" id="UP000306954"/>
    </source>
</evidence>
<feature type="compositionally biased region" description="Low complexity" evidence="1">
    <location>
        <begin position="163"/>
        <end position="181"/>
    </location>
</feature>
<comment type="caution">
    <text evidence="2">The sequence shown here is derived from an EMBL/GenBank/DDBJ whole genome shotgun (WGS) entry which is preliminary data.</text>
</comment>
<dbReference type="Proteomes" id="UP000306954">
    <property type="component" value="Unassembled WGS sequence"/>
</dbReference>
<gene>
    <name evidence="2" type="ORF">E3P90_01028</name>
</gene>
<accession>A0A4T0GMH3</accession>